<evidence type="ECO:0000256" key="8">
    <source>
        <dbReference type="SAM" id="Phobius"/>
    </source>
</evidence>
<organism evidence="9 10">
    <name type="scientific">Ligilactobacillus acidipiscis</name>
    <dbReference type="NCBI Taxonomy" id="89059"/>
    <lineage>
        <taxon>Bacteria</taxon>
        <taxon>Bacillati</taxon>
        <taxon>Bacillota</taxon>
        <taxon>Bacilli</taxon>
        <taxon>Lactobacillales</taxon>
        <taxon>Lactobacillaceae</taxon>
        <taxon>Ligilactobacillus</taxon>
    </lineage>
</organism>
<evidence type="ECO:0000256" key="3">
    <source>
        <dbReference type="ARBA" id="ARBA00022475"/>
    </source>
</evidence>
<dbReference type="Proteomes" id="UP000051491">
    <property type="component" value="Unassembled WGS sequence"/>
</dbReference>
<evidence type="ECO:0000256" key="4">
    <source>
        <dbReference type="ARBA" id="ARBA00022692"/>
    </source>
</evidence>
<feature type="transmembrane region" description="Helical" evidence="8">
    <location>
        <begin position="88"/>
        <end position="106"/>
    </location>
</feature>
<comment type="similarity">
    <text evidence="2">Belongs to the UPF0073 (Hly-III) family.</text>
</comment>
<keyword evidence="7" id="KW-0479">Metal-binding</keyword>
<dbReference type="PANTHER" id="PTHR20855">
    <property type="entry name" value="ADIPOR/PROGESTIN RECEPTOR-RELATED"/>
    <property type="match status" value="1"/>
</dbReference>
<dbReference type="PANTHER" id="PTHR20855:SF3">
    <property type="entry name" value="LD03007P"/>
    <property type="match status" value="1"/>
</dbReference>
<feature type="transmembrane region" description="Helical" evidence="8">
    <location>
        <begin position="20"/>
        <end position="39"/>
    </location>
</feature>
<proteinExistence type="inferred from homology"/>
<dbReference type="GO" id="GO:0005886">
    <property type="term" value="C:plasma membrane"/>
    <property type="evidence" value="ECO:0007669"/>
    <property type="project" value="UniProtKB-SubCell"/>
</dbReference>
<dbReference type="GO" id="GO:0140911">
    <property type="term" value="F:pore-forming activity"/>
    <property type="evidence" value="ECO:0007669"/>
    <property type="project" value="InterPro"/>
</dbReference>
<sequence>MKGLSHVDKKSQVINEVWSAITHGVGILLSVIALIALIMKGVSKENGLALFAYLTYGISLLSLYLFSTLFHCLYFTKASRVFQIFDHCGIYLLIAGTYTPYCLLVIECKFGLFILSLIWFSALFGTLYHILAKNRQQNIETLIYILMGWTCILGIKQLFLGLGSVGMSLLFCGGLAFTLGALLYSIKTLKYTHVFWHLAVMLGTFLMFLSIYFYI</sequence>
<feature type="binding site" evidence="7">
    <location>
        <position position="193"/>
    </location>
    <ligand>
        <name>Zn(2+)</name>
        <dbReference type="ChEBI" id="CHEBI:29105"/>
    </ligand>
</feature>
<dbReference type="Pfam" id="PF03006">
    <property type="entry name" value="HlyIII"/>
    <property type="match status" value="1"/>
</dbReference>
<feature type="transmembrane region" description="Helical" evidence="8">
    <location>
        <begin position="165"/>
        <end position="186"/>
    </location>
</feature>
<feature type="binding site" evidence="7">
    <location>
        <position position="197"/>
    </location>
    <ligand>
        <name>Zn(2+)</name>
        <dbReference type="ChEBI" id="CHEBI:29105"/>
    </ligand>
</feature>
<keyword evidence="4 8" id="KW-0812">Transmembrane</keyword>
<evidence type="ECO:0000256" key="7">
    <source>
        <dbReference type="PIRSR" id="PIRSR604254-1"/>
    </source>
</evidence>
<dbReference type="InterPro" id="IPR005744">
    <property type="entry name" value="Hy-lIII"/>
</dbReference>
<feature type="transmembrane region" description="Helical" evidence="8">
    <location>
        <begin position="112"/>
        <end position="130"/>
    </location>
</feature>
<comment type="caution">
    <text evidence="9">The sequence shown here is derived from an EMBL/GenBank/DDBJ whole genome shotgun (WGS) entry which is preliminary data.</text>
</comment>
<gene>
    <name evidence="9" type="ORF">IV43_GL000784</name>
</gene>
<keyword evidence="7" id="KW-0862">Zinc</keyword>
<dbReference type="EMBL" id="JQBK01000192">
    <property type="protein sequence ID" value="KRN76372.1"/>
    <property type="molecule type" value="Genomic_DNA"/>
</dbReference>
<reference evidence="9 10" key="1">
    <citation type="journal article" date="2015" name="Genome Announc.">
        <title>Expanding the biotechnology potential of lactobacilli through comparative genomics of 213 strains and associated genera.</title>
        <authorList>
            <person name="Sun Z."/>
            <person name="Harris H.M."/>
            <person name="McCann A."/>
            <person name="Guo C."/>
            <person name="Argimon S."/>
            <person name="Zhang W."/>
            <person name="Yang X."/>
            <person name="Jeffery I.B."/>
            <person name="Cooney J.C."/>
            <person name="Kagawa T.F."/>
            <person name="Liu W."/>
            <person name="Song Y."/>
            <person name="Salvetti E."/>
            <person name="Wrobel A."/>
            <person name="Rasinkangas P."/>
            <person name="Parkhill J."/>
            <person name="Rea M.C."/>
            <person name="O'Sullivan O."/>
            <person name="Ritari J."/>
            <person name="Douillard F.P."/>
            <person name="Paul Ross R."/>
            <person name="Yang R."/>
            <person name="Briner A.E."/>
            <person name="Felis G.E."/>
            <person name="de Vos W.M."/>
            <person name="Barrangou R."/>
            <person name="Klaenhammer T.R."/>
            <person name="Caufield P.W."/>
            <person name="Cui Y."/>
            <person name="Zhang H."/>
            <person name="O'Toole P.W."/>
        </authorList>
    </citation>
    <scope>NUCLEOTIDE SEQUENCE [LARGE SCALE GENOMIC DNA]</scope>
    <source>
        <strain evidence="9 10">DSM 15353</strain>
    </source>
</reference>
<keyword evidence="3" id="KW-1003">Cell membrane</keyword>
<dbReference type="GO" id="GO:0046872">
    <property type="term" value="F:metal ion binding"/>
    <property type="evidence" value="ECO:0007669"/>
    <property type="project" value="UniProtKB-KW"/>
</dbReference>
<evidence type="ECO:0000256" key="2">
    <source>
        <dbReference type="ARBA" id="ARBA00008488"/>
    </source>
</evidence>
<protein>
    <submittedName>
        <fullName evidence="9">Hemolysin III</fullName>
    </submittedName>
</protein>
<dbReference type="STRING" id="89059.LAC1533_0886"/>
<name>A0A0R2JQ91_9LACO</name>
<keyword evidence="6 8" id="KW-0472">Membrane</keyword>
<evidence type="ECO:0000313" key="9">
    <source>
        <dbReference type="EMBL" id="KRN76372.1"/>
    </source>
</evidence>
<feature type="transmembrane region" description="Helical" evidence="8">
    <location>
        <begin position="193"/>
        <end position="214"/>
    </location>
</feature>
<comment type="subcellular location">
    <subcellularLocation>
        <location evidence="1">Cell membrane</location>
        <topology evidence="1">Multi-pass membrane protein</topology>
    </subcellularLocation>
</comment>
<dbReference type="NCBIfam" id="TIGR01065">
    <property type="entry name" value="hlyIII"/>
    <property type="match status" value="1"/>
</dbReference>
<keyword evidence="5 8" id="KW-1133">Transmembrane helix</keyword>
<evidence type="ECO:0000256" key="1">
    <source>
        <dbReference type="ARBA" id="ARBA00004651"/>
    </source>
</evidence>
<feature type="transmembrane region" description="Helical" evidence="8">
    <location>
        <begin position="142"/>
        <end position="159"/>
    </location>
</feature>
<evidence type="ECO:0000256" key="6">
    <source>
        <dbReference type="ARBA" id="ARBA00023136"/>
    </source>
</evidence>
<feature type="binding site" evidence="7">
    <location>
        <position position="71"/>
    </location>
    <ligand>
        <name>Zn(2+)</name>
        <dbReference type="ChEBI" id="CHEBI:29105"/>
    </ligand>
</feature>
<dbReference type="InterPro" id="IPR004254">
    <property type="entry name" value="AdipoR/HlyIII-related"/>
</dbReference>
<accession>A0A0R2JQ91</accession>
<evidence type="ECO:0000256" key="5">
    <source>
        <dbReference type="ARBA" id="ARBA00022989"/>
    </source>
</evidence>
<evidence type="ECO:0000313" key="10">
    <source>
        <dbReference type="Proteomes" id="UP000051491"/>
    </source>
</evidence>
<dbReference type="AlphaFoldDB" id="A0A0R2JQ91"/>
<dbReference type="PATRIC" id="fig|89059.3.peg.817"/>
<feature type="transmembrane region" description="Helical" evidence="8">
    <location>
        <begin position="51"/>
        <end position="76"/>
    </location>
</feature>